<name>A0A399G0G7_9ACTN</name>
<organism evidence="1 2">
    <name type="scientific">Thermobifida halotolerans</name>
    <dbReference type="NCBI Taxonomy" id="483545"/>
    <lineage>
        <taxon>Bacteria</taxon>
        <taxon>Bacillati</taxon>
        <taxon>Actinomycetota</taxon>
        <taxon>Actinomycetes</taxon>
        <taxon>Streptosporangiales</taxon>
        <taxon>Nocardiopsidaceae</taxon>
        <taxon>Thermobifida</taxon>
    </lineage>
</organism>
<dbReference type="CDD" id="cd05403">
    <property type="entry name" value="NT_KNTase_like"/>
    <property type="match status" value="1"/>
</dbReference>
<proteinExistence type="predicted"/>
<accession>A0A399G0G7</accession>
<dbReference type="AlphaFoldDB" id="A0A399G0G7"/>
<dbReference type="GO" id="GO:0016779">
    <property type="term" value="F:nucleotidyltransferase activity"/>
    <property type="evidence" value="ECO:0007669"/>
    <property type="project" value="InterPro"/>
</dbReference>
<dbReference type="RefSeq" id="WP_119268101.1">
    <property type="nucleotide sequence ID" value="NZ_CP063196.1"/>
</dbReference>
<dbReference type="Gene3D" id="3.30.460.10">
    <property type="entry name" value="Beta Polymerase, domain 2"/>
    <property type="match status" value="1"/>
</dbReference>
<keyword evidence="2" id="KW-1185">Reference proteome</keyword>
<protein>
    <submittedName>
        <fullName evidence="1">Nucleotidyltransferase domain-containing protein</fullName>
    </submittedName>
</protein>
<dbReference type="InterPro" id="IPR002934">
    <property type="entry name" value="Polymerase_NTP_transf_dom"/>
</dbReference>
<dbReference type="InterPro" id="IPR043519">
    <property type="entry name" value="NT_sf"/>
</dbReference>
<dbReference type="Pfam" id="PF01909">
    <property type="entry name" value="NTP_transf_2"/>
    <property type="match status" value="1"/>
</dbReference>
<dbReference type="KEGG" id="thao:NI17_009495"/>
<evidence type="ECO:0000313" key="2">
    <source>
        <dbReference type="Proteomes" id="UP000265719"/>
    </source>
</evidence>
<evidence type="ECO:0000313" key="1">
    <source>
        <dbReference type="EMBL" id="UOE21330.1"/>
    </source>
</evidence>
<gene>
    <name evidence="1" type="ORF">NI17_009495</name>
</gene>
<sequence>MRADPVDQARRIAAGRFPHALAAVLAGSTAAGRATAASDLDIAVLLPEPERTRRETIRFEGRLVELFVHTANGLDEVFAADARSRRGIMQFMYATGIVLVDVDGHAARVRDLAEAQLRQGPPPLGAKAVETGRYLLTDALDDLGTVTDPAERLATAWTVLAKTADLLFDHHRAWTGGGKWLPRRLLEADAERGSHLLDSYRQTCETGAPNRLVDAATEVLDLVGGPLQEGYRRDWPPTAERSS</sequence>
<dbReference type="Proteomes" id="UP000265719">
    <property type="component" value="Chromosome"/>
</dbReference>
<dbReference type="SUPFAM" id="SSF81301">
    <property type="entry name" value="Nucleotidyltransferase"/>
    <property type="match status" value="1"/>
</dbReference>
<reference evidence="1" key="1">
    <citation type="submission" date="2020-10" db="EMBL/GenBank/DDBJ databases">
        <title>De novo genome project of the cellulose decomposer Thermobifida halotolerans type strain.</title>
        <authorList>
            <person name="Nagy I."/>
            <person name="Horvath B."/>
            <person name="Kukolya J."/>
            <person name="Nagy I."/>
            <person name="Orsini M."/>
        </authorList>
    </citation>
    <scope>NUCLEOTIDE SEQUENCE</scope>
    <source>
        <strain evidence="1">DSM 44931</strain>
    </source>
</reference>
<dbReference type="EMBL" id="CP063196">
    <property type="protein sequence ID" value="UOE21330.1"/>
    <property type="molecule type" value="Genomic_DNA"/>
</dbReference>